<evidence type="ECO:0000256" key="11">
    <source>
        <dbReference type="PIRNR" id="PIRNR005719"/>
    </source>
</evidence>
<dbReference type="FunFam" id="3.40.50.300:FF:000481">
    <property type="entry name" value="Structural maintenance of chromosomes 4"/>
    <property type="match status" value="1"/>
</dbReference>
<evidence type="ECO:0000256" key="12">
    <source>
        <dbReference type="SAM" id="Coils"/>
    </source>
</evidence>
<organism evidence="15 16">
    <name type="scientific">Parthenolecanium corni</name>
    <dbReference type="NCBI Taxonomy" id="536013"/>
    <lineage>
        <taxon>Eukaryota</taxon>
        <taxon>Metazoa</taxon>
        <taxon>Ecdysozoa</taxon>
        <taxon>Arthropoda</taxon>
        <taxon>Hexapoda</taxon>
        <taxon>Insecta</taxon>
        <taxon>Pterygota</taxon>
        <taxon>Neoptera</taxon>
        <taxon>Paraneoptera</taxon>
        <taxon>Hemiptera</taxon>
        <taxon>Sternorrhyncha</taxon>
        <taxon>Coccoidea</taxon>
        <taxon>Coccidae</taxon>
        <taxon>Parthenolecanium</taxon>
    </lineage>
</organism>
<evidence type="ECO:0000256" key="3">
    <source>
        <dbReference type="ARBA" id="ARBA00022618"/>
    </source>
</evidence>
<dbReference type="SUPFAM" id="SSF75553">
    <property type="entry name" value="Smc hinge domain"/>
    <property type="match status" value="1"/>
</dbReference>
<feature type="compositionally biased region" description="Basic and acidic residues" evidence="13">
    <location>
        <begin position="538"/>
        <end position="556"/>
    </location>
</feature>
<evidence type="ECO:0000256" key="4">
    <source>
        <dbReference type="ARBA" id="ARBA00022741"/>
    </source>
</evidence>
<feature type="compositionally biased region" description="Polar residues" evidence="13">
    <location>
        <begin position="1318"/>
        <end position="1334"/>
    </location>
</feature>
<accession>A0AAN9Y3L1</accession>
<dbReference type="GO" id="GO:0005524">
    <property type="term" value="F:ATP binding"/>
    <property type="evidence" value="ECO:0007669"/>
    <property type="project" value="UniProtKB-KW"/>
</dbReference>
<keyword evidence="7 12" id="KW-0175">Coiled coil</keyword>
<protein>
    <recommendedName>
        <fullName evidence="11">Structural maintenance of chromosomes protein</fullName>
    </recommendedName>
</protein>
<feature type="coiled-coil region" evidence="12">
    <location>
        <begin position="916"/>
        <end position="1027"/>
    </location>
</feature>
<evidence type="ECO:0000313" key="15">
    <source>
        <dbReference type="EMBL" id="KAK7590269.1"/>
    </source>
</evidence>
<comment type="caution">
    <text evidence="15">The sequence shown here is derived from an EMBL/GenBank/DDBJ whole genome shotgun (WGS) entry which is preliminary data.</text>
</comment>
<keyword evidence="3" id="KW-0132">Cell division</keyword>
<feature type="coiled-coil region" evidence="12">
    <location>
        <begin position="765"/>
        <end position="802"/>
    </location>
</feature>
<keyword evidence="10" id="KW-0131">Cell cycle</keyword>
<dbReference type="GO" id="GO:0016887">
    <property type="term" value="F:ATP hydrolysis activity"/>
    <property type="evidence" value="ECO:0007669"/>
    <property type="project" value="InterPro"/>
</dbReference>
<dbReference type="InterPro" id="IPR027417">
    <property type="entry name" value="P-loop_NTPase"/>
</dbReference>
<feature type="compositionally biased region" description="Basic and acidic residues" evidence="13">
    <location>
        <begin position="1"/>
        <end position="11"/>
    </location>
</feature>
<evidence type="ECO:0000256" key="6">
    <source>
        <dbReference type="ARBA" id="ARBA00022840"/>
    </source>
</evidence>
<feature type="coiled-coil region" evidence="12">
    <location>
        <begin position="257"/>
        <end position="284"/>
    </location>
</feature>
<sequence>MKNKANDDTGRTRKKARVDKRKSIPEETNDESDISDCDKFSDDEEGGIRIDDIYIPPAPPPVCSYESTGPRLIITHIVNENFKSYAGKVVVGPFDKSFSSIVGPNGSGKSNVIDSMLFVFGYRATKIRSKKVSVLIHKSERFQNVSSCKVEVHFVQIVDKENGDYEKISGSEFHISRTAFQNSSSFYEINDKRVQFKEVALTLRKHGIDLIHNRFLILQGEVEQIALMKPKAQHPHETGMLEYLEDIIGTTRYKEPIEKLQARIETLNEERQEKLNRLRLVESERDALKGPMEETVNFLKTENRIAHLKNKRFQLFLHLINGDIMNNEKEKSEIVQNLEKLDEKLTEMSNQKGAEKSEMDALHKELQKKLKSYEEMSEINKNAEKKNTSLTEELNQLKKNRKKTADSLKSEEDKLRNLLKVPEKNQAQIADLTEEEKVLNERRIEEEASFQKVMSSLQKETKSFQEEKDKLQAEQIQVKKKYDDTRSAFELAKSERDIYLSNEQNEKNKLEQLQTKLGEVVGSLNSRKSDLENLQEELPLKEREMQKARESLDSTKTRATTITGNLRKYQSQLEEKKYAMKANRSHNRVLDFVMQLKAKGKTPGIFGRLGDLGAVDEKYDVAVSTACGLLDYVIGDTPETVNCCVKELKEHDVGRCFFGVLSKFEHLRPMCNRREKYPENVPRLFDLIRVNDDRVKTAFYYALRETLVAENLEQAVRLGYGTYGGKRYRVITLAGDLIEPHGTMSGGGKQKMRGRIGRTVAVNTDDSTTEEVSELERTVTRLEEELHEVREHERSSEEILARCAPAIQSMKMNINKLTIEILGLSKQEPELKSQLVAQKQKVKDCAPNPKRVKELEERVKRTEKDAKEAEDNAKTIEEKVAVVHAKIMEITQGRTTEAQKKLDEVTKLWETTRSRITQLQVAIKTSERNAKKATERIENMKTELEEAEIREQEILEEKETLDKDCKLSSERAAQLKTEIDEKQNRYDVLQEERKNFMQEVNKIKASKLKEEQKLEIVEKKINETKKDVPVINSKLEKLTLHKVPVFREPEDDESDKENENEGSSQPSQSEKQPGIDDLTELEKFTPEQLKVMSSDELAAMLQKEEEFLKSLSPNLNTLQDYEKKTHQFIERSKELKQITERRNLCRQGYEEARKNRLQEFMNSFNIISNKLKELYQMLTMGGDAELDLNDSLDPFTEGINFCVRPPKKSWKNITNLSGGEKTLSSLALVFALHYYRPTPLYVMDEIDAALDFKNVSIVGYYIKERTKNAQFIVISLRTNMFELANMLTGIYKTYNCTKTVTIKPDDFCQKSGVVVRSQPSENVPQLPQPLSKTNQNEERRRKVTKHHQPLLDKPANRNVASCGRESDKENESISSSPHYSSIDEDSNQSEVIREAEMLGM</sequence>
<feature type="region of interest" description="Disordered" evidence="13">
    <location>
        <begin position="535"/>
        <end position="556"/>
    </location>
</feature>
<dbReference type="SUPFAM" id="SSF57997">
    <property type="entry name" value="Tropomyosin"/>
    <property type="match status" value="1"/>
</dbReference>
<dbReference type="GO" id="GO:0007076">
    <property type="term" value="P:mitotic chromosome condensation"/>
    <property type="evidence" value="ECO:0007669"/>
    <property type="project" value="TreeGrafter"/>
</dbReference>
<keyword evidence="8" id="KW-0226">DNA condensation</keyword>
<dbReference type="Pfam" id="PF02463">
    <property type="entry name" value="SMC_N"/>
    <property type="match status" value="1"/>
</dbReference>
<dbReference type="FunFam" id="3.40.50.300:FF:000585">
    <property type="entry name" value="Structural maintenance of chromosomes 4"/>
    <property type="match status" value="1"/>
</dbReference>
<reference evidence="15 16" key="1">
    <citation type="submission" date="2024-03" db="EMBL/GenBank/DDBJ databases">
        <title>Adaptation during the transition from Ophiocordyceps entomopathogen to insect associate is accompanied by gene loss and intensified selection.</title>
        <authorList>
            <person name="Ward C.M."/>
            <person name="Onetto C.A."/>
            <person name="Borneman A.R."/>
        </authorList>
    </citation>
    <scope>NUCLEOTIDE SEQUENCE [LARGE SCALE GENOMIC DNA]</scope>
    <source>
        <strain evidence="15">AWRI1</strain>
        <tissue evidence="15">Single Adult Female</tissue>
    </source>
</reference>
<dbReference type="Proteomes" id="UP001367676">
    <property type="component" value="Unassembled WGS sequence"/>
</dbReference>
<evidence type="ECO:0000256" key="1">
    <source>
        <dbReference type="ARBA" id="ARBA00004123"/>
    </source>
</evidence>
<evidence type="ECO:0000256" key="10">
    <source>
        <dbReference type="ARBA" id="ARBA00023306"/>
    </source>
</evidence>
<keyword evidence="4" id="KW-0547">Nucleotide-binding</keyword>
<evidence type="ECO:0000256" key="2">
    <source>
        <dbReference type="ARBA" id="ARBA00006005"/>
    </source>
</evidence>
<dbReference type="InterPro" id="IPR024704">
    <property type="entry name" value="SMC"/>
</dbReference>
<evidence type="ECO:0000256" key="7">
    <source>
        <dbReference type="ARBA" id="ARBA00023054"/>
    </source>
</evidence>
<dbReference type="GO" id="GO:0000796">
    <property type="term" value="C:condensin complex"/>
    <property type="evidence" value="ECO:0007669"/>
    <property type="project" value="TreeGrafter"/>
</dbReference>
<evidence type="ECO:0000256" key="8">
    <source>
        <dbReference type="ARBA" id="ARBA00023067"/>
    </source>
</evidence>
<dbReference type="Pfam" id="PF06470">
    <property type="entry name" value="SMC_hinge"/>
    <property type="match status" value="1"/>
</dbReference>
<comment type="similarity">
    <text evidence="2">Belongs to the SMC family. SMC4 subfamily.</text>
</comment>
<gene>
    <name evidence="15" type="ORF">V9T40_001882</name>
</gene>
<evidence type="ECO:0000256" key="5">
    <source>
        <dbReference type="ARBA" id="ARBA00022776"/>
    </source>
</evidence>
<comment type="subcellular location">
    <subcellularLocation>
        <location evidence="1 11">Nucleus</location>
    </subcellularLocation>
</comment>
<dbReference type="InterPro" id="IPR010935">
    <property type="entry name" value="SMC_hinge"/>
</dbReference>
<name>A0AAN9Y3L1_9HEMI</name>
<feature type="compositionally biased region" description="Acidic residues" evidence="13">
    <location>
        <begin position="1049"/>
        <end position="1060"/>
    </location>
</feature>
<keyword evidence="9 11" id="KW-0539">Nucleus</keyword>
<feature type="compositionally biased region" description="Basic and acidic residues" evidence="13">
    <location>
        <begin position="1391"/>
        <end position="1400"/>
    </location>
</feature>
<feature type="region of interest" description="Disordered" evidence="13">
    <location>
        <begin position="1042"/>
        <end position="1075"/>
    </location>
</feature>
<dbReference type="Gene3D" id="1.20.1060.20">
    <property type="match status" value="1"/>
</dbReference>
<dbReference type="Gene3D" id="3.30.70.1620">
    <property type="match status" value="1"/>
</dbReference>
<evidence type="ECO:0000256" key="13">
    <source>
        <dbReference type="SAM" id="MobiDB-lite"/>
    </source>
</evidence>
<dbReference type="SUPFAM" id="SSF52540">
    <property type="entry name" value="P-loop containing nucleoside triphosphate hydrolases"/>
    <property type="match status" value="1"/>
</dbReference>
<keyword evidence="5" id="KW-0498">Mitosis</keyword>
<feature type="coiled-coil region" evidence="12">
    <location>
        <begin position="852"/>
        <end position="886"/>
    </location>
</feature>
<dbReference type="GO" id="GO:0005634">
    <property type="term" value="C:nucleus"/>
    <property type="evidence" value="ECO:0007669"/>
    <property type="project" value="UniProtKB-SubCell"/>
</dbReference>
<keyword evidence="16" id="KW-1185">Reference proteome</keyword>
<dbReference type="InterPro" id="IPR036277">
    <property type="entry name" value="SMC_hinge_sf"/>
</dbReference>
<dbReference type="Gene3D" id="3.40.50.300">
    <property type="entry name" value="P-loop containing nucleotide triphosphate hydrolases"/>
    <property type="match status" value="2"/>
</dbReference>
<feature type="coiled-coil region" evidence="12">
    <location>
        <begin position="324"/>
        <end position="414"/>
    </location>
</feature>
<feature type="region of interest" description="Disordered" evidence="13">
    <location>
        <begin position="1318"/>
        <end position="1400"/>
    </location>
</feature>
<dbReference type="GO" id="GO:0051301">
    <property type="term" value="P:cell division"/>
    <property type="evidence" value="ECO:0007669"/>
    <property type="project" value="UniProtKB-KW"/>
</dbReference>
<evidence type="ECO:0000256" key="9">
    <source>
        <dbReference type="ARBA" id="ARBA00023242"/>
    </source>
</evidence>
<feature type="domain" description="SMC hinge" evidence="14">
    <location>
        <begin position="603"/>
        <end position="719"/>
    </location>
</feature>
<evidence type="ECO:0000259" key="14">
    <source>
        <dbReference type="SMART" id="SM00968"/>
    </source>
</evidence>
<dbReference type="PANTHER" id="PTHR18937:SF172">
    <property type="entry name" value="STRUCTURAL MAINTENANCE OF CHROMOSOMES PROTEIN"/>
    <property type="match status" value="1"/>
</dbReference>
<dbReference type="SMART" id="SM00968">
    <property type="entry name" value="SMC_hinge"/>
    <property type="match status" value="1"/>
</dbReference>
<dbReference type="PANTHER" id="PTHR18937">
    <property type="entry name" value="STRUCTURAL MAINTENANCE OF CHROMOSOMES SMC FAMILY MEMBER"/>
    <property type="match status" value="1"/>
</dbReference>
<dbReference type="EMBL" id="JBBCAQ010000022">
    <property type="protein sequence ID" value="KAK7590269.1"/>
    <property type="molecule type" value="Genomic_DNA"/>
</dbReference>
<keyword evidence="6" id="KW-0067">ATP-binding</keyword>
<evidence type="ECO:0000313" key="16">
    <source>
        <dbReference type="Proteomes" id="UP001367676"/>
    </source>
</evidence>
<feature type="region of interest" description="Disordered" evidence="13">
    <location>
        <begin position="1"/>
        <end position="41"/>
    </location>
</feature>
<dbReference type="InterPro" id="IPR003395">
    <property type="entry name" value="RecF/RecN/SMC_N"/>
</dbReference>
<dbReference type="PIRSF" id="PIRSF005719">
    <property type="entry name" value="SMC"/>
    <property type="match status" value="1"/>
</dbReference>
<proteinExistence type="inferred from homology"/>